<dbReference type="PROSITE" id="PS50021">
    <property type="entry name" value="CH"/>
    <property type="match status" value="2"/>
</dbReference>
<feature type="compositionally biased region" description="Polar residues" evidence="5">
    <location>
        <begin position="1032"/>
        <end position="1063"/>
    </location>
</feature>
<feature type="domain" description="Calponin-homology (CH)" evidence="6">
    <location>
        <begin position="1441"/>
        <end position="1578"/>
    </location>
</feature>
<dbReference type="Proteomes" id="UP000015101">
    <property type="component" value="Unassembled WGS sequence"/>
</dbReference>
<reference evidence="8" key="3">
    <citation type="submission" date="2015-06" db="UniProtKB">
        <authorList>
            <consortium name="EnsemblMetazoa"/>
        </authorList>
    </citation>
    <scope>IDENTIFICATION</scope>
</reference>
<dbReference type="EMBL" id="KB095858">
    <property type="protein sequence ID" value="ESO10779.1"/>
    <property type="molecule type" value="Genomic_DNA"/>
</dbReference>
<feature type="compositionally biased region" description="Basic and acidic residues" evidence="5">
    <location>
        <begin position="684"/>
        <end position="704"/>
    </location>
</feature>
<dbReference type="CDD" id="cd21223">
    <property type="entry name" value="CH_ASPM_rpt1"/>
    <property type="match status" value="1"/>
</dbReference>
<dbReference type="SMART" id="SM00033">
    <property type="entry name" value="CH"/>
    <property type="match status" value="2"/>
</dbReference>
<keyword evidence="4" id="KW-0175">Coiled coil</keyword>
<feature type="compositionally biased region" description="Low complexity" evidence="5">
    <location>
        <begin position="1255"/>
        <end position="1265"/>
    </location>
</feature>
<feature type="domain" description="Calponin-homology (CH)" evidence="6">
    <location>
        <begin position="1633"/>
        <end position="1787"/>
    </location>
</feature>
<dbReference type="GO" id="GO:0005737">
    <property type="term" value="C:cytoplasm"/>
    <property type="evidence" value="ECO:0007669"/>
    <property type="project" value="UniProtKB-SubCell"/>
</dbReference>
<evidence type="ECO:0000313" key="9">
    <source>
        <dbReference type="Proteomes" id="UP000015101"/>
    </source>
</evidence>
<dbReference type="SUPFAM" id="SSF48371">
    <property type="entry name" value="ARM repeat"/>
    <property type="match status" value="1"/>
</dbReference>
<dbReference type="InterPro" id="IPR036872">
    <property type="entry name" value="CH_dom_sf"/>
</dbReference>
<dbReference type="HOGENOM" id="CLU_224729_0_0_1"/>
<feature type="region of interest" description="Disordered" evidence="5">
    <location>
        <begin position="2002"/>
        <end position="2025"/>
    </location>
</feature>
<feature type="compositionally biased region" description="Basic and acidic residues" evidence="5">
    <location>
        <begin position="378"/>
        <end position="388"/>
    </location>
</feature>
<dbReference type="CDD" id="cd21224">
    <property type="entry name" value="CH_ASPM_rpt2"/>
    <property type="match status" value="1"/>
</dbReference>
<dbReference type="InterPro" id="IPR011989">
    <property type="entry name" value="ARM-like"/>
</dbReference>
<sequence length="3542" mass="400434">MEQQRYDDCTTCKSSLSYTIMNEDVCDSQADFSTLNNEVTTTMQLAAFGKPPVVDFGQVLVGSCHYKKLIIENTFDTPVEVVVEKVPRKKNFQVEPLCFSIKEFEKFELIILWTPLTNEGVRELVILQVNESIRLQFVLLGVAIQGSVKSSKKSKFPNMRNKLMKKTIESSSCGNIFHNLSDDKENKNLENIDSQSARKSRIDKFKEELFCLKNEGNNDNLVSKFDKKFQSRSQYTMGYFRKGDGCSTNECSIDGCCNNEIPTSKSTAENVGKSLVTIFSKFIERSKKNFDNLLLVKRLEISYWDIANKSTPSIDSKMQSDNVERCVALKTDNNINIDRSRAVTHETSDCNDVKSPSSYSPVTTAKSISPMIGGGRRRGNEGSSERVKPATSPPIRYGNFKLVSNPKVTTNLTNVRYGTYTKLNEGEVYNYDDEENNDDDECSEQQINSVDGENYDDDSLVNQFDAYQFTHKTIEDNEDNVGWKRTINQIRDKFKKTIVDENSFLEDISTNIVKEAGKMYPNYQPINRNIYKDSLPTAKKDKNYPYLTTPKCGMTSKNNQSATVGSKLYRILNGRDESKENKNVNLLESNVVSDVVPIYNNLSMKKNKRRSRSDGKMRSPTKFLTGSAALEMYSASPKRSNGMTRNKYDAALMKLSPLRPQNKLYSNFNISNIGELGNSFESLKKRGNDVDDNRGKSHDDRNETNNDTSKMLGSQHICESFVEGGRSQLEKYAGFSGDSQPLTLTTAVARGNQFIGNVLTSVRSRQKPCLTVMQINNEQLNNDGILLTSTTTNSTLTAVNDPLTTHEFGFDAKKCNTCSVVVDEELEMSEKLEGQIDLAVGANISRHIQQLLNLQQKEQQLQSYINNKYCQQFGESLHSTGVDLNVLDRYLRLALSPNNPQRAAVYNRKTNDTVVDSSVYNFDTAIDNFTKKNETPVICDENKVTTPRMDSITCSDMTYSFHGSKLRAKLKRLTEEEISKDASVSAGSTMNNVSQLESMSNSTSQKQNGLDQKLSRSQTKQLKNNDKFVSPESCSTSTSTAERVSKVNSATVTKNKNGPTKNNRLLVVESCKSSSSKKCQRFSDVTSDRGSKMEGCGSVVYHSPAHLKSRKKLSLNQNQIEEATMKTNGSPDKRKLMANKAMTTLKLKKPSNKEAQPTPKVLMPNASKNMYYDERWMEKQERGFTVWMNYILAPFEFDFKAADFGSVSFDKMMLSSSSVATCGGNNVPASVKHFLANSTASTRSPNRLSKGQGQTTTKSSNSAATSKESLSNKIYSTERKFNKLRFGACRLYQSEAVVKVIERVEREVENGRLAIRSDRLVHIDFGLKKEILQMIFSYNLLWLKLGLETIYGEILPVSSSSSSCESVITKFLLNRFFINCNIANKFALPGFRNLYSNDYQVEIFKFLLKKFLILVYFLDVAKSQKLIAYNPCLFRFNAPFKTSRDILLAFSRLCLRGEGDVTRHLYYIGYVVTSEQSHLDEFDYHVINLATDLRDGLRLARLVEVLTQNWSLSKDLWVPVITRQQKLHNVDVVLTELVNKRVDLSIGRSQNVITAKDIVNGHRQKTLQLLWRIIFSLHINVSINQAVLKNEVNKISYELPKLLKAKVQSKCFSVLECVRNDRDSLEPDLYRNEPTLSLLFKWCQVICLLYGMKVENFTTSFSDGRAFCYLIHHYFPHILPLSLIRARTTLAMKGSINCMNINSSMDSESSAADWANKFDSNLKLFEKNTEELQQALENEKENCRLFQEKALEIGGLPVMLKSSDFFNTLPDEKLVIIYVSFLCCRLLETRTETRAARIIQCAWRRYYGKVLARNRKRSLTSNYASVTALELSAMDYVKPESNDCKIEGTKESSAKHDSFSSSVMSPSYSNLVVSKHYYRQHQKREDEKYKNVIDINTCVNVSPDFVDISSKSEKDLTVFESTCSVFNQQMSEKVDVAIKSIEDKPCSTPNTNIEAASNSNPTLFESMCSVFNQKYFLPEIVNVRHDAKHCCQNNYAKVRHVKHHTKHCQHKDEESPNEPDMNNASLRSGKEEEMMFESTTSFLDQQSSSSSKKVCFDKMIGTDDVNSDHLSKNDADVSTIATKLSSLSSKNFFISEPVMIRSLDVSHGSKAVESNSLSQSSQRKNCSRKIFGKDKEHKSSSSFQDQDDEPIKLINIWRVTSPVMKQASRSCDRNVPKLFGDQLNCMSECNVSGNMQQSCEEVNEMKNRDLTAYRCMQIQNESQNMRDAMANYDTHSTVTSIDFGEQSSTTNRSDVLSTTTTDTKLDTMMKEPISINSDANTSQWSNPNDTLVSSASSNLVIKKPPKPSNKDAERSSEIYSPSETTKVQLSQSKCIVPEVVTVGRKAVEDRIKQTTVISKKLDYDNEVERFLGMGMTFDGNFKLLTPSKIRLYKSPLHTDSHNEQNAVTNEAFFEETKDDDNVVSLYETAEESVNDSFLDSNIAEGTMGFERTINFEEHVSDDKSIQTFNNIHLLRFNKGQMMRDEAKKLIPDNGDGKSEDKITLMFKRCKKDHPLRIVKTNSNVLQSEDDNVNFFVADGIQRPSVEDNHASNQFATSASEQNLITKDSPVSGDKKLVPLESSFCEKQSSSLISDVNRETSQDTSDNVQSIKAADEHKMVEDEVSDLSSNNVVQNSGDDDTLRDKGDGEEAVYELTEVTSSEESSIVEVNSVNVEERYDLVECQNVYPVTKYVDVYEDDTEVEYGVAIHHVIYGIGEEKYCLSGDDLDNSFETVTKSQVEARFDDVKTSKDFKNDPLSDSLAVEMEMGDKKADTKEADATIVNAAGGNWKVSDVVATGVNAFTCECPSMISAANAANFVDSTSFVDDHYAGGREVMEDVTALSSALSSSVASDDKSYGTEPTVLEVIVKRDSKRLSNDFISCSECKLETTVQTEMSTSIAQATVVDVPVNEEVITTVDINPYYGIDNLDGNHPFNRLEFCAQLARKDVEVADVNEELNAQVEPSSPLQINSYKFVTACKEQEISNDKSLTLVPLTFHSLNNLSFSSYNSTPELSSSSSHSHLHIISQISNCIKTSEAPRQFKFFGKTFLESENKGEKSVLDLKILKLNLNKFYNSMQEWWKYRMISRTVSKKDARLKIHATAAYLTAKRRYLGLINHTAMRALKCKEDCNDNNDNNTKIGDVMMCDFVNFLPFNYRRRLNRSYLNLDSDRDVDNSNSNNNCSRHAQLQRKRKLKRLHNYKFTVNKIFMKNFQKRKLSERKFSDYFLLMGSRSTLEKEIAMKHRNKCMVAENDDQLEFNKAEDVLSLEDDAMIDEQYPAGTHISSNTCVPEDANHSKDLIYQDTAAAMQSACEEEYECQGEEEKGNSPISRTKSALNHLLKCKKLSHVLAALMYINDKTRESMEFCECMVECNTVWIMVQIIRSCNRSVPHIELIKNSVNILLNFAKHSTTSKHLSENEQLIETTVELMQTYQNKNKDIFISACLLLASMASRNEQYRNMIVRRAKVVDKLQSIHASILRKHQIEKRQQKAKQLTKPTPSTPSSKRAVAAKVLPDWLQQQQQFHIFEDGLQAVVFLLKQLNVKI</sequence>
<evidence type="ECO:0000313" key="8">
    <source>
        <dbReference type="EnsemblMetazoa" id="HelroP190172"/>
    </source>
</evidence>
<comment type="subcellular location">
    <subcellularLocation>
        <location evidence="1">Cytoplasm</location>
    </subcellularLocation>
</comment>
<feature type="region of interest" description="Disordered" evidence="5">
    <location>
        <begin position="2295"/>
        <end position="2324"/>
    </location>
</feature>
<gene>
    <name evidence="8" type="primary">20211511</name>
    <name evidence="7" type="ORF">HELRODRAFT_190172</name>
</gene>
<feature type="region of interest" description="Disordered" evidence="5">
    <location>
        <begin position="684"/>
        <end position="711"/>
    </location>
</feature>
<dbReference type="eggNOG" id="KOG0165">
    <property type="taxonomic scope" value="Eukaryota"/>
</dbReference>
<keyword evidence="3" id="KW-0677">Repeat</keyword>
<evidence type="ECO:0000256" key="4">
    <source>
        <dbReference type="SAM" id="Coils"/>
    </source>
</evidence>
<dbReference type="InterPro" id="IPR016024">
    <property type="entry name" value="ARM-type_fold"/>
</dbReference>
<dbReference type="PANTHER" id="PTHR22590:SF5">
    <property type="entry name" value="MYOSIN MOTOR DOMAIN-CONTAINING PROTEIN"/>
    <property type="match status" value="1"/>
</dbReference>
<dbReference type="PANTHER" id="PTHR22590">
    <property type="entry name" value="MYOSIN MOTOR DOMAIN-CONTAINING PROTEIN"/>
    <property type="match status" value="1"/>
</dbReference>
<dbReference type="Pfam" id="PF15780">
    <property type="entry name" value="ASH"/>
    <property type="match status" value="1"/>
</dbReference>
<dbReference type="EnsemblMetazoa" id="HelroT190172">
    <property type="protein sequence ID" value="HelroP190172"/>
    <property type="gene ID" value="HelroG190172"/>
</dbReference>
<dbReference type="Gene3D" id="1.10.418.10">
    <property type="entry name" value="Calponin-like domain"/>
    <property type="match status" value="2"/>
</dbReference>
<dbReference type="RefSeq" id="XP_009011048.1">
    <property type="nucleotide sequence ID" value="XM_009012800.1"/>
</dbReference>
<evidence type="ECO:0000259" key="6">
    <source>
        <dbReference type="PROSITE" id="PS50021"/>
    </source>
</evidence>
<keyword evidence="9" id="KW-1185">Reference proteome</keyword>
<feature type="compositionally biased region" description="Polar residues" evidence="5">
    <location>
        <begin position="2112"/>
        <end position="2124"/>
    </location>
</feature>
<dbReference type="InterPro" id="IPR052318">
    <property type="entry name" value="CellDiv_DevSignal_Domain"/>
</dbReference>
<evidence type="ECO:0000313" key="7">
    <source>
        <dbReference type="EMBL" id="ESO10779.1"/>
    </source>
</evidence>
<feature type="compositionally biased region" description="Polar residues" evidence="5">
    <location>
        <begin position="2625"/>
        <end position="2635"/>
    </location>
</feature>
<evidence type="ECO:0000256" key="5">
    <source>
        <dbReference type="SAM" id="MobiDB-lite"/>
    </source>
</evidence>
<feature type="region of interest" description="Disordered" evidence="5">
    <location>
        <begin position="979"/>
        <end position="1064"/>
    </location>
</feature>
<dbReference type="EMBL" id="AMQM01002743">
    <property type="status" value="NOT_ANNOTATED_CDS"/>
    <property type="molecule type" value="Genomic_DNA"/>
</dbReference>
<dbReference type="SUPFAM" id="SSF47576">
    <property type="entry name" value="Calponin-homology domain, CH-domain"/>
    <property type="match status" value="1"/>
</dbReference>
<keyword evidence="2" id="KW-0963">Cytoplasm</keyword>
<dbReference type="STRING" id="6412.T1FRR4"/>
<dbReference type="KEGG" id="hro:HELRODRAFT_190172"/>
<dbReference type="Pfam" id="PF00307">
    <property type="entry name" value="CH"/>
    <property type="match status" value="1"/>
</dbReference>
<dbReference type="CTD" id="20211511"/>
<evidence type="ECO:0000256" key="2">
    <source>
        <dbReference type="ARBA" id="ARBA00022490"/>
    </source>
</evidence>
<reference evidence="9" key="1">
    <citation type="submission" date="2012-12" db="EMBL/GenBank/DDBJ databases">
        <authorList>
            <person name="Hellsten U."/>
            <person name="Grimwood J."/>
            <person name="Chapman J.A."/>
            <person name="Shapiro H."/>
            <person name="Aerts A."/>
            <person name="Otillar R.P."/>
            <person name="Terry A.Y."/>
            <person name="Boore J.L."/>
            <person name="Simakov O."/>
            <person name="Marletaz F."/>
            <person name="Cho S.-J."/>
            <person name="Edsinger-Gonzales E."/>
            <person name="Havlak P."/>
            <person name="Kuo D.-H."/>
            <person name="Larsson T."/>
            <person name="Lv J."/>
            <person name="Arendt D."/>
            <person name="Savage R."/>
            <person name="Osoegawa K."/>
            <person name="de Jong P."/>
            <person name="Lindberg D.R."/>
            <person name="Seaver E.C."/>
            <person name="Weisblat D.A."/>
            <person name="Putnam N.H."/>
            <person name="Grigoriev I.V."/>
            <person name="Rokhsar D.S."/>
        </authorList>
    </citation>
    <scope>NUCLEOTIDE SEQUENCE</scope>
</reference>
<dbReference type="InterPro" id="IPR001715">
    <property type="entry name" value="CH_dom"/>
</dbReference>
<feature type="region of interest" description="Disordered" evidence="5">
    <location>
        <begin position="347"/>
        <end position="393"/>
    </location>
</feature>
<feature type="compositionally biased region" description="Polar residues" evidence="5">
    <location>
        <begin position="985"/>
        <end position="1022"/>
    </location>
</feature>
<feature type="compositionally biased region" description="Polar residues" evidence="5">
    <location>
        <begin position="1240"/>
        <end position="1254"/>
    </location>
</feature>
<evidence type="ECO:0000256" key="1">
    <source>
        <dbReference type="ARBA" id="ARBA00004496"/>
    </source>
</evidence>
<reference evidence="7 9" key="2">
    <citation type="journal article" date="2013" name="Nature">
        <title>Insights into bilaterian evolution from three spiralian genomes.</title>
        <authorList>
            <person name="Simakov O."/>
            <person name="Marletaz F."/>
            <person name="Cho S.J."/>
            <person name="Edsinger-Gonzales E."/>
            <person name="Havlak P."/>
            <person name="Hellsten U."/>
            <person name="Kuo D.H."/>
            <person name="Larsson T."/>
            <person name="Lv J."/>
            <person name="Arendt D."/>
            <person name="Savage R."/>
            <person name="Osoegawa K."/>
            <person name="de Jong P."/>
            <person name="Grimwood J."/>
            <person name="Chapman J.A."/>
            <person name="Shapiro H."/>
            <person name="Aerts A."/>
            <person name="Otillar R.P."/>
            <person name="Terry A.Y."/>
            <person name="Boore J.L."/>
            <person name="Grigoriev I.V."/>
            <person name="Lindberg D.R."/>
            <person name="Seaver E.C."/>
            <person name="Weisblat D.A."/>
            <person name="Putnam N.H."/>
            <person name="Rokhsar D.S."/>
        </authorList>
    </citation>
    <scope>NUCLEOTIDE SEQUENCE</scope>
</reference>
<feature type="region of interest" description="Disordered" evidence="5">
    <location>
        <begin position="2620"/>
        <end position="2644"/>
    </location>
</feature>
<feature type="coiled-coil region" evidence="4">
    <location>
        <begin position="1715"/>
        <end position="1749"/>
    </location>
</feature>
<accession>T1FRR4</accession>
<dbReference type="GeneID" id="20211511"/>
<dbReference type="InterPro" id="IPR031549">
    <property type="entry name" value="ASH"/>
</dbReference>
<feature type="region of interest" description="Disordered" evidence="5">
    <location>
        <begin position="2244"/>
        <end position="2269"/>
    </location>
</feature>
<organism evidence="8 9">
    <name type="scientific">Helobdella robusta</name>
    <name type="common">Californian leech</name>
    <dbReference type="NCBI Taxonomy" id="6412"/>
    <lineage>
        <taxon>Eukaryota</taxon>
        <taxon>Metazoa</taxon>
        <taxon>Spiralia</taxon>
        <taxon>Lophotrochozoa</taxon>
        <taxon>Annelida</taxon>
        <taxon>Clitellata</taxon>
        <taxon>Hirudinea</taxon>
        <taxon>Rhynchobdellida</taxon>
        <taxon>Glossiphoniidae</taxon>
        <taxon>Helobdella</taxon>
    </lineage>
</organism>
<protein>
    <recommendedName>
        <fullName evidence="6">Calponin-homology (CH) domain-containing protein</fullName>
    </recommendedName>
</protein>
<feature type="compositionally biased region" description="Polar residues" evidence="5">
    <location>
        <begin position="354"/>
        <end position="367"/>
    </location>
</feature>
<name>T1FRR4_HELRO</name>
<feature type="region of interest" description="Disordered" evidence="5">
    <location>
        <begin position="2112"/>
        <end position="2145"/>
    </location>
</feature>
<dbReference type="InterPro" id="IPR013783">
    <property type="entry name" value="Ig-like_fold"/>
</dbReference>
<dbReference type="Gene3D" id="2.60.40.10">
    <property type="entry name" value="Immunoglobulins"/>
    <property type="match status" value="1"/>
</dbReference>
<proteinExistence type="predicted"/>
<feature type="compositionally biased region" description="Polar residues" evidence="5">
    <location>
        <begin position="2244"/>
        <end position="2255"/>
    </location>
</feature>
<evidence type="ECO:0000256" key="3">
    <source>
        <dbReference type="ARBA" id="ARBA00022737"/>
    </source>
</evidence>
<feature type="compositionally biased region" description="Polar residues" evidence="5">
    <location>
        <begin position="2550"/>
        <end position="2565"/>
    </location>
</feature>
<feature type="region of interest" description="Disordered" evidence="5">
    <location>
        <begin position="2549"/>
        <end position="2571"/>
    </location>
</feature>
<dbReference type="Gene3D" id="1.25.10.10">
    <property type="entry name" value="Leucine-rich Repeat Variant"/>
    <property type="match status" value="1"/>
</dbReference>
<dbReference type="OrthoDB" id="2148418at2759"/>
<feature type="region of interest" description="Disordered" evidence="5">
    <location>
        <begin position="2588"/>
        <end position="2607"/>
    </location>
</feature>
<feature type="region of interest" description="Disordered" evidence="5">
    <location>
        <begin position="1240"/>
        <end position="1265"/>
    </location>
</feature>
<dbReference type="InParanoid" id="T1FRR4"/>